<reference evidence="3 4" key="1">
    <citation type="submission" date="2018-10" db="EMBL/GenBank/DDBJ databases">
        <title>Sequencing the genomes of 1000 actinobacteria strains.</title>
        <authorList>
            <person name="Klenk H.-P."/>
        </authorList>
    </citation>
    <scope>NUCLEOTIDE SEQUENCE [LARGE SCALE GENOMIC DNA]</scope>
    <source>
        <strain evidence="3 4">DSM 45175</strain>
    </source>
</reference>
<proteinExistence type="predicted"/>
<keyword evidence="2" id="KW-0472">Membrane</keyword>
<feature type="compositionally biased region" description="Basic residues" evidence="1">
    <location>
        <begin position="92"/>
        <end position="103"/>
    </location>
</feature>
<feature type="compositionally biased region" description="Polar residues" evidence="1">
    <location>
        <begin position="1"/>
        <end position="13"/>
    </location>
</feature>
<evidence type="ECO:0000256" key="1">
    <source>
        <dbReference type="SAM" id="MobiDB-lite"/>
    </source>
</evidence>
<evidence type="ECO:0000313" key="3">
    <source>
        <dbReference type="EMBL" id="RKR90300.1"/>
    </source>
</evidence>
<feature type="transmembrane region" description="Helical" evidence="2">
    <location>
        <begin position="34"/>
        <end position="52"/>
    </location>
</feature>
<protein>
    <submittedName>
        <fullName evidence="3">Uncharacterized protein</fullName>
    </submittedName>
</protein>
<dbReference type="EMBL" id="RBKT01000001">
    <property type="protein sequence ID" value="RKR90300.1"/>
    <property type="molecule type" value="Genomic_DNA"/>
</dbReference>
<dbReference type="Proteomes" id="UP000277671">
    <property type="component" value="Unassembled WGS sequence"/>
</dbReference>
<feature type="region of interest" description="Disordered" evidence="1">
    <location>
        <begin position="83"/>
        <end position="103"/>
    </location>
</feature>
<feature type="region of interest" description="Disordered" evidence="1">
    <location>
        <begin position="1"/>
        <end position="22"/>
    </location>
</feature>
<name>A0A495JMM7_9ACTN</name>
<keyword evidence="2" id="KW-1133">Transmembrane helix</keyword>
<evidence type="ECO:0000256" key="2">
    <source>
        <dbReference type="SAM" id="Phobius"/>
    </source>
</evidence>
<accession>A0A495JMM7</accession>
<evidence type="ECO:0000313" key="4">
    <source>
        <dbReference type="Proteomes" id="UP000277671"/>
    </source>
</evidence>
<gene>
    <name evidence="3" type="ORF">BDK92_4670</name>
</gene>
<keyword evidence="4" id="KW-1185">Reference proteome</keyword>
<organism evidence="3 4">
    <name type="scientific">Micromonospora pisi</name>
    <dbReference type="NCBI Taxonomy" id="589240"/>
    <lineage>
        <taxon>Bacteria</taxon>
        <taxon>Bacillati</taxon>
        <taxon>Actinomycetota</taxon>
        <taxon>Actinomycetes</taxon>
        <taxon>Micromonosporales</taxon>
        <taxon>Micromonosporaceae</taxon>
        <taxon>Micromonospora</taxon>
    </lineage>
</organism>
<sequence>MRTTNGWSGTSGNDPARPPEATEFETLGRVRLKLWFFAAASVVAVLVGLPGWTQCALVATTLLIPIAVAVHSGWSQALLVVLPRPGGEPTRRSRREPHKAHAR</sequence>
<dbReference type="RefSeq" id="WP_121158595.1">
    <property type="nucleotide sequence ID" value="NZ_RBKT01000001.1"/>
</dbReference>
<comment type="caution">
    <text evidence="3">The sequence shown here is derived from an EMBL/GenBank/DDBJ whole genome shotgun (WGS) entry which is preliminary data.</text>
</comment>
<keyword evidence="2" id="KW-0812">Transmembrane</keyword>
<feature type="transmembrane region" description="Helical" evidence="2">
    <location>
        <begin position="58"/>
        <end position="82"/>
    </location>
</feature>
<dbReference type="AlphaFoldDB" id="A0A495JMM7"/>